<dbReference type="EMBL" id="CP003518">
    <property type="protein sequence ID" value="AFN82423.1"/>
    <property type="molecule type" value="Genomic_DNA"/>
</dbReference>
<dbReference type="KEGG" id="ero:EROM_010790"/>
<dbReference type="Proteomes" id="UP000010094">
    <property type="component" value="Chromosome I"/>
</dbReference>
<name>I6ZGV8_ENCRO</name>
<sequence>MLIGKLEEFPSLKSPSGHEGNPFRRKKRKLILYSLYLFSIIAMCRLANTFYWLYTLDLSKLCLNKVVYDTKTWKKIEVGISLENSESPIHVKFTDVTANLFSMSMDGIESPLMSLRIPGANIAKHKNILFNGDIYIENFNRRNVLESRFSINFVVKIDARMYPRLCFIRFPFRSSQTLSLGSSISRPGKEVVFKQIYTRMKDGCLLLEGEVDSSKFNVPRFVVIRSREVVINFGGGKGPRTLTIAPVEVDGSIFMEPLIIKISISEEWGNELKRNFVQILRGDEVCIRMKDFYFKNHDDGTPEEHIRLGIGIGFNAKNSKDYDITFMDNDAKKTPLSAPVIIMRNVMKKKYSRFNIYISKDALPGIESYSFLGIPSNPFEGIVHLNGCYIGRINVELSNTDRHFVLSCTFSEFNSLKTLKAFRMWRKKDLRVVFNSEVGLGILVNGIGVACDLSEKLYLFFSDEKYDFLSSEKSKYPINVHHVISNASEALRIDTAVAFSPIKKNTVGFVQFNLQGFSFSLVSAGINIKVDVDSSNILYKNTNEPLRRRLFGKFVMHIKIEDTLDYILRSTEYVGDDPIEEGEKQGFGSRKICVKYNNSKPNEFGKHYFSIIIPDNGKPDDLGAFVQNTIRVMGGIKFNLVADTKGLSFGPIHPVVVEIGNSKFHYSKKGKEVCLNAAGGIDVSISFSHIYDLVALGMCDVDVACNEKDYIARAIKDIVSRVMMKEDGMGVEKYVCNKDLIVKSRLRKMEDCAPGFECVHEGVIEMSIPMEMFNSASIEFDIPRIGVAAFDVCDENSQGRGIASIEILPWSHHEFEGCEYRSFGILCRFSEFSVANTLMNVCLINGNKLSKPMVIEHSLYRKIMADIRNEFSKGKGKKILAAEIGSTSNWKIRSVGKTMTSDEDTWSLKIFSDRLKHLLFSKVPNLLLSSFYEVLPSGMRFVVEVDKDTVGFSIESCKRNPWRDRKEGDESESPPYEILNLTFSKFLFSETIKYKFQTVRKPQLSGRRTILEKPYHDPFVGSSEYEDWCLTSRFGIEVNIPNDGMIYISKIRFNMPIVFSLVSIFPPHVPFVPEINGLGMCVEFPLPFELRIPSPELPGEIIFTSKSNDKELGRLGLGTIVSNPNVFFITISIPSTSYILSLGETLERYKKGRKKAFPIIQQDTSISIFVNGVKVHECLNRIVVEAQEFSGLLHSLVLLEKRLLSLTNAIARRIQKSFREDKRKQPRTPNG</sequence>
<proteinExistence type="predicted"/>
<dbReference type="OrthoDB" id="2190965at2759"/>
<accession>I6ZGV8</accession>
<evidence type="ECO:0000313" key="2">
    <source>
        <dbReference type="EMBL" id="AFN82423.1"/>
    </source>
</evidence>
<keyword evidence="1" id="KW-0812">Transmembrane</keyword>
<feature type="transmembrane region" description="Helical" evidence="1">
    <location>
        <begin position="30"/>
        <end position="54"/>
    </location>
</feature>
<organism evidence="2 3">
    <name type="scientific">Encephalitozoon romaleae (strain SJ-2008)</name>
    <name type="common">Microsporidian parasite</name>
    <dbReference type="NCBI Taxonomy" id="1178016"/>
    <lineage>
        <taxon>Eukaryota</taxon>
        <taxon>Fungi</taxon>
        <taxon>Fungi incertae sedis</taxon>
        <taxon>Microsporidia</taxon>
        <taxon>Unikaryonidae</taxon>
        <taxon>Encephalitozoon</taxon>
    </lineage>
</organism>
<keyword evidence="1" id="KW-1133">Transmembrane helix</keyword>
<keyword evidence="1" id="KW-0472">Membrane</keyword>
<dbReference type="GeneID" id="20520706"/>
<evidence type="ECO:0000313" key="3">
    <source>
        <dbReference type="Proteomes" id="UP000010094"/>
    </source>
</evidence>
<dbReference type="VEuPathDB" id="MicrosporidiaDB:EROM_010790"/>
<reference evidence="2 3" key="1">
    <citation type="journal article" date="2012" name="Proc. Natl. Acad. Sci. U.S.A.">
        <title>Gain and loss of multiple functionally related, horizontally transferred genes in the reduced genomes of two microsporidian parasites.</title>
        <authorList>
            <person name="Pombert J.-F."/>
            <person name="Selman M."/>
            <person name="Burki F."/>
            <person name="Bardell F.T."/>
            <person name="Farinelli L."/>
            <person name="Solter L.F."/>
            <person name="Whitman D.W."/>
            <person name="Weiss L.M."/>
            <person name="Corradi N."/>
            <person name="Keeling P.J."/>
        </authorList>
    </citation>
    <scope>NUCLEOTIDE SEQUENCE [LARGE SCALE GENOMIC DNA]</scope>
    <source>
        <strain evidence="2 3">SJ-2008</strain>
    </source>
</reference>
<gene>
    <name evidence="2" type="ordered locus">EROM_010790</name>
</gene>
<dbReference type="HOGENOM" id="CLU_267636_0_0_1"/>
<evidence type="ECO:0000256" key="1">
    <source>
        <dbReference type="SAM" id="Phobius"/>
    </source>
</evidence>
<keyword evidence="3" id="KW-1185">Reference proteome</keyword>
<dbReference type="AlphaFoldDB" id="I6ZGV8"/>
<protein>
    <submittedName>
        <fullName evidence="2">Uncharacterized protein</fullName>
    </submittedName>
</protein>
<dbReference type="RefSeq" id="XP_009263920.1">
    <property type="nucleotide sequence ID" value="XM_009265645.1"/>
</dbReference>